<dbReference type="InterPro" id="IPR008906">
    <property type="entry name" value="HATC_C_dom"/>
</dbReference>
<dbReference type="Pfam" id="PF05699">
    <property type="entry name" value="Dimer_Tnp_hAT"/>
    <property type="match status" value="1"/>
</dbReference>
<evidence type="ECO:0000256" key="5">
    <source>
        <dbReference type="ARBA" id="ARBA00023242"/>
    </source>
</evidence>
<dbReference type="AlphaFoldDB" id="A0AAW2C5G6"/>
<reference evidence="7 8" key="1">
    <citation type="submission" date="2024-01" db="EMBL/GenBank/DDBJ databases">
        <title>A telomere-to-telomere, gap-free genome of sweet tea (Lithocarpus litseifolius).</title>
        <authorList>
            <person name="Zhou J."/>
        </authorList>
    </citation>
    <scope>NUCLEOTIDE SEQUENCE [LARGE SCALE GENOMIC DNA]</scope>
    <source>
        <strain evidence="7">Zhou-2022a</strain>
        <tissue evidence="7">Leaf</tissue>
    </source>
</reference>
<dbReference type="SUPFAM" id="SSF53098">
    <property type="entry name" value="Ribonuclease H-like"/>
    <property type="match status" value="1"/>
</dbReference>
<accession>A0AAW2C5G6</accession>
<dbReference type="EMBL" id="JAZDWU010000008">
    <property type="protein sequence ID" value="KAK9993451.1"/>
    <property type="molecule type" value="Genomic_DNA"/>
</dbReference>
<keyword evidence="2" id="KW-0479">Metal-binding</keyword>
<comment type="caution">
    <text evidence="7">The sequence shown here is derived from an EMBL/GenBank/DDBJ whole genome shotgun (WGS) entry which is preliminary data.</text>
</comment>
<dbReference type="GO" id="GO:0046983">
    <property type="term" value="F:protein dimerization activity"/>
    <property type="evidence" value="ECO:0007669"/>
    <property type="project" value="InterPro"/>
</dbReference>
<feature type="domain" description="HAT C-terminal dimerisation" evidence="6">
    <location>
        <begin position="150"/>
        <end position="233"/>
    </location>
</feature>
<dbReference type="PANTHER" id="PTHR46481:SF10">
    <property type="entry name" value="ZINC FINGER BED DOMAIN-CONTAINING PROTEIN 39"/>
    <property type="match status" value="1"/>
</dbReference>
<keyword evidence="5" id="KW-0539">Nucleus</keyword>
<evidence type="ECO:0000313" key="7">
    <source>
        <dbReference type="EMBL" id="KAK9993451.1"/>
    </source>
</evidence>
<evidence type="ECO:0000256" key="2">
    <source>
        <dbReference type="ARBA" id="ARBA00022723"/>
    </source>
</evidence>
<proteinExistence type="predicted"/>
<keyword evidence="8" id="KW-1185">Reference proteome</keyword>
<evidence type="ECO:0000313" key="8">
    <source>
        <dbReference type="Proteomes" id="UP001459277"/>
    </source>
</evidence>
<dbReference type="PANTHER" id="PTHR46481">
    <property type="entry name" value="ZINC FINGER BED DOMAIN-CONTAINING PROTEIN 4"/>
    <property type="match status" value="1"/>
</dbReference>
<dbReference type="InterPro" id="IPR052035">
    <property type="entry name" value="ZnF_BED_domain_contain"/>
</dbReference>
<dbReference type="GO" id="GO:0008270">
    <property type="term" value="F:zinc ion binding"/>
    <property type="evidence" value="ECO:0007669"/>
    <property type="project" value="UniProtKB-KW"/>
</dbReference>
<dbReference type="Proteomes" id="UP001459277">
    <property type="component" value="Unassembled WGS sequence"/>
</dbReference>
<evidence type="ECO:0000256" key="3">
    <source>
        <dbReference type="ARBA" id="ARBA00022771"/>
    </source>
</evidence>
<keyword evidence="3" id="KW-0863">Zinc-finger</keyword>
<comment type="subcellular location">
    <subcellularLocation>
        <location evidence="1">Nucleus</location>
    </subcellularLocation>
</comment>
<organism evidence="7 8">
    <name type="scientific">Lithocarpus litseifolius</name>
    <dbReference type="NCBI Taxonomy" id="425828"/>
    <lineage>
        <taxon>Eukaryota</taxon>
        <taxon>Viridiplantae</taxon>
        <taxon>Streptophyta</taxon>
        <taxon>Embryophyta</taxon>
        <taxon>Tracheophyta</taxon>
        <taxon>Spermatophyta</taxon>
        <taxon>Magnoliopsida</taxon>
        <taxon>eudicotyledons</taxon>
        <taxon>Gunneridae</taxon>
        <taxon>Pentapetalae</taxon>
        <taxon>rosids</taxon>
        <taxon>fabids</taxon>
        <taxon>Fagales</taxon>
        <taxon>Fagaceae</taxon>
        <taxon>Lithocarpus</taxon>
    </lineage>
</organism>
<evidence type="ECO:0000256" key="1">
    <source>
        <dbReference type="ARBA" id="ARBA00004123"/>
    </source>
</evidence>
<protein>
    <recommendedName>
        <fullName evidence="6">HAT C-terminal dimerisation domain-containing protein</fullName>
    </recommendedName>
</protein>
<evidence type="ECO:0000259" key="6">
    <source>
        <dbReference type="Pfam" id="PF05699"/>
    </source>
</evidence>
<sequence length="264" mass="30468">MGRKIKMSLREWDIDGIFTLTVDNASSNLTTIKFLQRVTKDWNWIVLENEFMRIRCCAHILNLIVGEGLKEINAFVARVCETVRYVKSSPNRNQNFRSFMERLVYSPNVQEPSRSERTQMEGDASDPYVMVHSRYKLFLEVEQSVGCSNEVEKYLTKNCDGRKDVNFEVLGWWKDNSSRYQLLSKVAKDVLVVPVSTVASESAFSTGGYIVDPFQSFLSPVMVQNLVCAQNWLQATVPISHRQSRDKVKVLEKEFHDLGNKFKF</sequence>
<gene>
    <name evidence="7" type="ORF">SO802_023154</name>
</gene>
<name>A0AAW2C5G6_9ROSI</name>
<evidence type="ECO:0000256" key="4">
    <source>
        <dbReference type="ARBA" id="ARBA00022833"/>
    </source>
</evidence>
<keyword evidence="4" id="KW-0862">Zinc</keyword>
<dbReference type="InterPro" id="IPR012337">
    <property type="entry name" value="RNaseH-like_sf"/>
</dbReference>
<dbReference type="GO" id="GO:0005634">
    <property type="term" value="C:nucleus"/>
    <property type="evidence" value="ECO:0007669"/>
    <property type="project" value="UniProtKB-SubCell"/>
</dbReference>